<feature type="transmembrane region" description="Helical" evidence="1">
    <location>
        <begin position="318"/>
        <end position="342"/>
    </location>
</feature>
<protein>
    <recommendedName>
        <fullName evidence="2">Heparan-alpha-glucosaminide N-acetyltransferase catalytic domain-containing protein</fullName>
    </recommendedName>
</protein>
<organism evidence="3 4">
    <name type="scientific">Pedosphaera parvula (strain Ellin514)</name>
    <dbReference type="NCBI Taxonomy" id="320771"/>
    <lineage>
        <taxon>Bacteria</taxon>
        <taxon>Pseudomonadati</taxon>
        <taxon>Verrucomicrobiota</taxon>
        <taxon>Pedosphaerae</taxon>
        <taxon>Pedosphaerales</taxon>
        <taxon>Pedosphaeraceae</taxon>
        <taxon>Pedosphaera</taxon>
    </lineage>
</organism>
<evidence type="ECO:0000256" key="1">
    <source>
        <dbReference type="SAM" id="Phobius"/>
    </source>
</evidence>
<feature type="domain" description="Heparan-alpha-glucosaminide N-acetyltransferase catalytic" evidence="2">
    <location>
        <begin position="25"/>
        <end position="181"/>
    </location>
</feature>
<proteinExistence type="predicted"/>
<dbReference type="PANTHER" id="PTHR31061">
    <property type="entry name" value="LD22376P"/>
    <property type="match status" value="1"/>
</dbReference>
<accession>B9XFK1</accession>
<feature type="transmembrane region" description="Helical" evidence="1">
    <location>
        <begin position="398"/>
        <end position="419"/>
    </location>
</feature>
<gene>
    <name evidence="3" type="ORF">Cflav_PD4386</name>
</gene>
<keyword evidence="1" id="KW-0812">Transmembrane</keyword>
<feature type="transmembrane region" description="Helical" evidence="1">
    <location>
        <begin position="140"/>
        <end position="160"/>
    </location>
</feature>
<feature type="transmembrane region" description="Helical" evidence="1">
    <location>
        <begin position="354"/>
        <end position="378"/>
    </location>
</feature>
<sequence>MTELTAPVIEASPAKAASTASIPQRLMSVDALRGFDMFWIIGADSLVYALHRLSQNRVTDFLGLQLDHCDWAGFHFYDLIFPLFVFIMGVSVVFSLTKAIQQLGRAEAVKRVFRRSALLFVVALIYSGGVRSAWPDIRLLGVLNRIALCYFVGGLIFCFFKPRAMVAIAAALLIGYWSIMTFVPIRDIRMAHYKEKHELVDNDVDKIMQDTGVSDPAKIFYNTTNWVTAKYDMGYNVANHLDFKYLGGRKYDTYWDPEGLLSTIPAVATCLLGILAGLLLRSTNYCDRWKVIYLLSLGAAGVILGFLWSIQFPVVKKIWTSSFVLVAGGFSAILLGIFYQVVDVWKYQKWCQPFVWMGMNSITIYLTSNFIGGFRGLATRLVGGDVKSFLDLHVAKGSGDMVLSITGLLLAFWFVQFLYRRKIFLRL</sequence>
<evidence type="ECO:0000313" key="4">
    <source>
        <dbReference type="Proteomes" id="UP000003688"/>
    </source>
</evidence>
<dbReference type="EMBL" id="ABOX02000010">
    <property type="protein sequence ID" value="EEF61365.1"/>
    <property type="molecule type" value="Genomic_DNA"/>
</dbReference>
<reference evidence="3 4" key="1">
    <citation type="journal article" date="2011" name="J. Bacteriol.">
        <title>Genome sequence of 'Pedosphaera parvula' Ellin514, an aerobic Verrucomicrobial isolate from pasture soil.</title>
        <authorList>
            <person name="Kant R."/>
            <person name="van Passel M.W."/>
            <person name="Sangwan P."/>
            <person name="Palva A."/>
            <person name="Lucas S."/>
            <person name="Copeland A."/>
            <person name="Lapidus A."/>
            <person name="Glavina Del Rio T."/>
            <person name="Dalin E."/>
            <person name="Tice H."/>
            <person name="Bruce D."/>
            <person name="Goodwin L."/>
            <person name="Pitluck S."/>
            <person name="Chertkov O."/>
            <person name="Larimer F.W."/>
            <person name="Land M.L."/>
            <person name="Hauser L."/>
            <person name="Brettin T.S."/>
            <person name="Detter J.C."/>
            <person name="Han S."/>
            <person name="de Vos W.M."/>
            <person name="Janssen P.H."/>
            <person name="Smidt H."/>
        </authorList>
    </citation>
    <scope>NUCLEOTIDE SEQUENCE [LARGE SCALE GENOMIC DNA]</scope>
    <source>
        <strain evidence="3 4">Ellin514</strain>
    </source>
</reference>
<feature type="transmembrane region" description="Helical" evidence="1">
    <location>
        <begin position="259"/>
        <end position="280"/>
    </location>
</feature>
<name>B9XFK1_PEDPL</name>
<dbReference type="Proteomes" id="UP000003688">
    <property type="component" value="Unassembled WGS sequence"/>
</dbReference>
<keyword evidence="4" id="KW-1185">Reference proteome</keyword>
<dbReference type="OrthoDB" id="9788724at2"/>
<feature type="transmembrane region" description="Helical" evidence="1">
    <location>
        <begin position="167"/>
        <end position="185"/>
    </location>
</feature>
<dbReference type="RefSeq" id="WP_007414597.1">
    <property type="nucleotide sequence ID" value="NZ_ABOX02000010.1"/>
</dbReference>
<feature type="transmembrane region" description="Helical" evidence="1">
    <location>
        <begin position="74"/>
        <end position="96"/>
    </location>
</feature>
<dbReference type="PANTHER" id="PTHR31061:SF24">
    <property type="entry name" value="LD22376P"/>
    <property type="match status" value="1"/>
</dbReference>
<dbReference type="Pfam" id="PF07786">
    <property type="entry name" value="HGSNAT_cat"/>
    <property type="match status" value="1"/>
</dbReference>
<feature type="transmembrane region" description="Helical" evidence="1">
    <location>
        <begin position="117"/>
        <end position="134"/>
    </location>
</feature>
<evidence type="ECO:0000259" key="2">
    <source>
        <dbReference type="Pfam" id="PF07786"/>
    </source>
</evidence>
<dbReference type="AlphaFoldDB" id="B9XFK1"/>
<comment type="caution">
    <text evidence="3">The sequence shown here is derived from an EMBL/GenBank/DDBJ whole genome shotgun (WGS) entry which is preliminary data.</text>
</comment>
<dbReference type="STRING" id="320771.Cflav_PD4386"/>
<keyword evidence="1" id="KW-1133">Transmembrane helix</keyword>
<dbReference type="InterPro" id="IPR012429">
    <property type="entry name" value="HGSNAT_cat"/>
</dbReference>
<evidence type="ECO:0000313" key="3">
    <source>
        <dbReference type="EMBL" id="EEF61365.1"/>
    </source>
</evidence>
<feature type="transmembrane region" description="Helical" evidence="1">
    <location>
        <begin position="292"/>
        <end position="312"/>
    </location>
</feature>
<keyword evidence="1" id="KW-0472">Membrane</keyword>